<dbReference type="InterPro" id="IPR018376">
    <property type="entry name" value="Enoyl-CoA_hyd/isom_CS"/>
</dbReference>
<evidence type="ECO:0000256" key="11">
    <source>
        <dbReference type="ARBA" id="ARBA00023239"/>
    </source>
</evidence>
<dbReference type="CDD" id="cd06558">
    <property type="entry name" value="crotonase-like"/>
    <property type="match status" value="1"/>
</dbReference>
<sequence length="705" mass="75516">MSAVIEERRGRVALLRLNNPPVNGLGWPVREGLDAAVGRLSDDPDVDAIVLTGNGRMFCAGADIREFGTATPEHVRRLTPILDDLEGLDKPVVAAIHGVAAGGGMELALGCHYRVCGPKTKLGLPEVTLGILPGAGGTQRMPRVAGVSKALELIVSGRLISEKEAFEAGIVDELVEGDVEAVIDAAVAAAERLAAAGEPPRRSGQRTDRLHEAKDNPGLFDAFRESMAKRARGMNAPYACVRCVEAATRLDLAEGLAFERQEFEQLVNAVEAQSMRHAFFAEREVAKIPDVPKDTATRPIQTAGIVGCGTMGGGIAMVFANAGIPVMVVENDQAALDAGIAKIAKNYAATVSKGRLTQAAMDQRMGLITGTTDFLSLAATDMVVEAVFEDMAVKKELFAKLDGICKPGAILATNTSTLDVDEIATATKRPQDVIGTHFFSPANVMRLMENVRGAKTADDVIATVMGLSKTLGKVGVLVGVCHGFVGNRMLHQYLREAMFLVEEGALPQDIDRVMYDFGMPMGPFAMCDLAGNDVGWRVRQEQIRAQGGKPSNTRYSGTVADKICDLGRFGQKTGKGWFAYADGRTPQPDPEVEAIIVQTSKELGIARRAVSDDEILERCLYPLVNEGAKILDEGIALRASDIDVVWMHGYGFPRFRGGPMFWADTVGLKTIAATLQRFEKDQGPWMAPSPLLLKLAEEGKGFGDA</sequence>
<evidence type="ECO:0000256" key="10">
    <source>
        <dbReference type="ARBA" id="ARBA00023235"/>
    </source>
</evidence>
<comment type="similarity">
    <text evidence="14">Belongs to the enoyl-CoA hydratase/isomerase family.</text>
</comment>
<feature type="domain" description="3-hydroxyacyl-CoA dehydrogenase NAD binding" evidence="17">
    <location>
        <begin position="303"/>
        <end position="478"/>
    </location>
</feature>
<dbReference type="GO" id="GO:0006635">
    <property type="term" value="P:fatty acid beta-oxidation"/>
    <property type="evidence" value="ECO:0007669"/>
    <property type="project" value="UniProtKB-UniPathway"/>
</dbReference>
<dbReference type="InterPro" id="IPR006108">
    <property type="entry name" value="3HC_DH_C"/>
</dbReference>
<comment type="similarity">
    <text evidence="3">In the N-terminal section; belongs to the enoyl-CoA hydratase/isomerase family.</text>
</comment>
<evidence type="ECO:0000256" key="5">
    <source>
        <dbReference type="ARBA" id="ARBA00022963"/>
    </source>
</evidence>
<accession>A0A8G2EX33</accession>
<gene>
    <name evidence="18" type="ORF">SAMN05660686_00109</name>
</gene>
<dbReference type="RefSeq" id="WP_093147409.1">
    <property type="nucleotide sequence ID" value="NZ_FNBW01000001.1"/>
</dbReference>
<dbReference type="AlphaFoldDB" id="A0A8G2EX33"/>
<evidence type="ECO:0000313" key="19">
    <source>
        <dbReference type="Proteomes" id="UP000198615"/>
    </source>
</evidence>
<keyword evidence="11" id="KW-0456">Lyase</keyword>
<dbReference type="SUPFAM" id="SSF52096">
    <property type="entry name" value="ClpP/crotonase"/>
    <property type="match status" value="1"/>
</dbReference>
<dbReference type="Gene3D" id="3.40.50.720">
    <property type="entry name" value="NAD(P)-binding Rossmann-like Domain"/>
    <property type="match status" value="1"/>
</dbReference>
<keyword evidence="6" id="KW-0560">Oxidoreductase</keyword>
<evidence type="ECO:0000256" key="6">
    <source>
        <dbReference type="ARBA" id="ARBA00023002"/>
    </source>
</evidence>
<evidence type="ECO:0000256" key="3">
    <source>
        <dbReference type="ARBA" id="ARBA00008750"/>
    </source>
</evidence>
<dbReference type="PANTHER" id="PTHR23309">
    <property type="entry name" value="3-HYDROXYACYL-COA DEHYROGENASE"/>
    <property type="match status" value="1"/>
</dbReference>
<comment type="catalytic activity">
    <reaction evidence="13">
        <text>a (3S)-3-hydroxyacyl-CoA + NAD(+) = a 3-oxoacyl-CoA + NADH + H(+)</text>
        <dbReference type="Rhea" id="RHEA:22432"/>
        <dbReference type="ChEBI" id="CHEBI:15378"/>
        <dbReference type="ChEBI" id="CHEBI:57318"/>
        <dbReference type="ChEBI" id="CHEBI:57540"/>
        <dbReference type="ChEBI" id="CHEBI:57945"/>
        <dbReference type="ChEBI" id="CHEBI:90726"/>
        <dbReference type="EC" id="1.1.1.35"/>
    </reaction>
</comment>
<protein>
    <submittedName>
        <fullName evidence="18">Short chain enoyl-CoA hydratase</fullName>
    </submittedName>
</protein>
<evidence type="ECO:0000313" key="18">
    <source>
        <dbReference type="EMBL" id="SDF06613.1"/>
    </source>
</evidence>
<feature type="domain" description="3-hydroxyacyl-CoA dehydrogenase C-terminal" evidence="16">
    <location>
        <begin position="483"/>
        <end position="580"/>
    </location>
</feature>
<dbReference type="GO" id="GO:0070403">
    <property type="term" value="F:NAD+ binding"/>
    <property type="evidence" value="ECO:0007669"/>
    <property type="project" value="InterPro"/>
</dbReference>
<dbReference type="PROSITE" id="PS00166">
    <property type="entry name" value="ENOYL_COA_HYDRATASE"/>
    <property type="match status" value="1"/>
</dbReference>
<keyword evidence="5" id="KW-0442">Lipid degradation</keyword>
<evidence type="ECO:0000256" key="9">
    <source>
        <dbReference type="ARBA" id="ARBA00023140"/>
    </source>
</evidence>
<evidence type="ECO:0000256" key="14">
    <source>
        <dbReference type="RuleBase" id="RU003707"/>
    </source>
</evidence>
<reference evidence="18 19" key="1">
    <citation type="submission" date="2016-10" db="EMBL/GenBank/DDBJ databases">
        <authorList>
            <person name="Varghese N."/>
            <person name="Submissions S."/>
        </authorList>
    </citation>
    <scope>NUCLEOTIDE SEQUENCE [LARGE SCALE GENOMIC DNA]</scope>
    <source>
        <strain evidence="18 19">DSM 18839</strain>
    </source>
</reference>
<dbReference type="UniPathway" id="UPA00659"/>
<evidence type="ECO:0000256" key="15">
    <source>
        <dbReference type="SAM" id="MobiDB-lite"/>
    </source>
</evidence>
<dbReference type="Proteomes" id="UP000198615">
    <property type="component" value="Unassembled WGS sequence"/>
</dbReference>
<keyword evidence="4" id="KW-0276">Fatty acid metabolism</keyword>
<feature type="region of interest" description="Disordered" evidence="15">
    <location>
        <begin position="194"/>
        <end position="215"/>
    </location>
</feature>
<evidence type="ECO:0000256" key="13">
    <source>
        <dbReference type="ARBA" id="ARBA00049556"/>
    </source>
</evidence>
<dbReference type="InterPro" id="IPR008927">
    <property type="entry name" value="6-PGluconate_DH-like_C_sf"/>
</dbReference>
<proteinExistence type="inferred from homology"/>
<dbReference type="GO" id="GO:0016853">
    <property type="term" value="F:isomerase activity"/>
    <property type="evidence" value="ECO:0007669"/>
    <property type="project" value="UniProtKB-KW"/>
</dbReference>
<keyword evidence="19" id="KW-1185">Reference proteome</keyword>
<dbReference type="PANTHER" id="PTHR23309:SF51">
    <property type="entry name" value="3-HYDROXYACYL-COA DEHYDROGENASE-RELATED"/>
    <property type="match status" value="1"/>
</dbReference>
<dbReference type="OrthoDB" id="9771883at2"/>
<dbReference type="InterPro" id="IPR029045">
    <property type="entry name" value="ClpP/crotonase-like_dom_sf"/>
</dbReference>
<dbReference type="SUPFAM" id="SSF51735">
    <property type="entry name" value="NAD(P)-binding Rossmann-fold domains"/>
    <property type="match status" value="1"/>
</dbReference>
<dbReference type="Pfam" id="PF00725">
    <property type="entry name" value="3HCDH"/>
    <property type="match status" value="2"/>
</dbReference>
<dbReference type="FunFam" id="1.10.1040.50:FF:000006">
    <property type="entry name" value="Peroxisomal bifunctional enzyme"/>
    <property type="match status" value="1"/>
</dbReference>
<keyword evidence="10" id="KW-0413">Isomerase</keyword>
<dbReference type="SUPFAM" id="SSF48179">
    <property type="entry name" value="6-phosphogluconate dehydrogenase C-terminal domain-like"/>
    <property type="match status" value="2"/>
</dbReference>
<name>A0A8G2EX33_9PROT</name>
<organism evidence="18 19">
    <name type="scientific">Thalassobaculum litoreum DSM 18839</name>
    <dbReference type="NCBI Taxonomy" id="1123362"/>
    <lineage>
        <taxon>Bacteria</taxon>
        <taxon>Pseudomonadati</taxon>
        <taxon>Pseudomonadota</taxon>
        <taxon>Alphaproteobacteria</taxon>
        <taxon>Rhodospirillales</taxon>
        <taxon>Thalassobaculaceae</taxon>
        <taxon>Thalassobaculum</taxon>
    </lineage>
</organism>
<evidence type="ECO:0000256" key="2">
    <source>
        <dbReference type="ARBA" id="ARBA00005005"/>
    </source>
</evidence>
<dbReference type="Pfam" id="PF02737">
    <property type="entry name" value="3HCDH_N"/>
    <property type="match status" value="1"/>
</dbReference>
<dbReference type="Pfam" id="PF00378">
    <property type="entry name" value="ECH_1"/>
    <property type="match status" value="1"/>
</dbReference>
<keyword evidence="9" id="KW-0576">Peroxisome</keyword>
<comment type="caution">
    <text evidence="18">The sequence shown here is derived from an EMBL/GenBank/DDBJ whole genome shotgun (WGS) entry which is preliminary data.</text>
</comment>
<evidence type="ECO:0000256" key="7">
    <source>
        <dbReference type="ARBA" id="ARBA00023027"/>
    </source>
</evidence>
<evidence type="ECO:0000256" key="1">
    <source>
        <dbReference type="ARBA" id="ARBA00004275"/>
    </source>
</evidence>
<comment type="pathway">
    <text evidence="2">Lipid metabolism; fatty acid beta-oxidation.</text>
</comment>
<dbReference type="InterPro" id="IPR001753">
    <property type="entry name" value="Enoyl-CoA_hydra/iso"/>
</dbReference>
<keyword evidence="8" id="KW-0443">Lipid metabolism</keyword>
<comment type="subcellular location">
    <subcellularLocation>
        <location evidence="1">Peroxisome</location>
    </subcellularLocation>
</comment>
<evidence type="ECO:0000256" key="12">
    <source>
        <dbReference type="ARBA" id="ARBA00023268"/>
    </source>
</evidence>
<feature type="domain" description="3-hydroxyacyl-CoA dehydrogenase C-terminal" evidence="16">
    <location>
        <begin position="615"/>
        <end position="700"/>
    </location>
</feature>
<dbReference type="EMBL" id="FNBW01000001">
    <property type="protein sequence ID" value="SDF06613.1"/>
    <property type="molecule type" value="Genomic_DNA"/>
</dbReference>
<dbReference type="InterPro" id="IPR036291">
    <property type="entry name" value="NAD(P)-bd_dom_sf"/>
</dbReference>
<keyword evidence="7" id="KW-0520">NAD</keyword>
<evidence type="ECO:0000259" key="16">
    <source>
        <dbReference type="Pfam" id="PF00725"/>
    </source>
</evidence>
<dbReference type="Gene3D" id="3.90.226.10">
    <property type="entry name" value="2-enoyl-CoA Hydratase, Chain A, domain 1"/>
    <property type="match status" value="1"/>
</dbReference>
<dbReference type="GO" id="GO:0004300">
    <property type="term" value="F:enoyl-CoA hydratase activity"/>
    <property type="evidence" value="ECO:0007669"/>
    <property type="project" value="UniProtKB-ARBA"/>
</dbReference>
<keyword evidence="12" id="KW-0511">Multifunctional enzyme</keyword>
<evidence type="ECO:0000256" key="8">
    <source>
        <dbReference type="ARBA" id="ARBA00023098"/>
    </source>
</evidence>
<dbReference type="GO" id="GO:0003857">
    <property type="term" value="F:(3S)-3-hydroxyacyl-CoA dehydrogenase (NAD+) activity"/>
    <property type="evidence" value="ECO:0007669"/>
    <property type="project" value="UniProtKB-EC"/>
</dbReference>
<feature type="compositionally biased region" description="Basic and acidic residues" evidence="15">
    <location>
        <begin position="199"/>
        <end position="215"/>
    </location>
</feature>
<evidence type="ECO:0000256" key="4">
    <source>
        <dbReference type="ARBA" id="ARBA00022832"/>
    </source>
</evidence>
<dbReference type="InterPro" id="IPR006176">
    <property type="entry name" value="3-OHacyl-CoA_DH_NAD-bd"/>
</dbReference>
<dbReference type="Gene3D" id="1.10.1040.50">
    <property type="match status" value="1"/>
</dbReference>
<dbReference type="FunFam" id="3.40.50.720:FF:000009">
    <property type="entry name" value="Fatty oxidation complex, alpha subunit"/>
    <property type="match status" value="1"/>
</dbReference>
<evidence type="ECO:0000259" key="17">
    <source>
        <dbReference type="Pfam" id="PF02737"/>
    </source>
</evidence>